<name>A0A3P4B7E0_9BURK</name>
<sequence>MLLLVCAPTVSHFLAATWSVTVPICTEADTPGQSAIVSILKLDKQHDSSHHQADLEDCGYCGLLTHDAALLPVPPAMPFPLLLVMLALLLPPLRRFTPIGAFPSGQPRAPPRFS</sequence>
<dbReference type="Proteomes" id="UP000277294">
    <property type="component" value="Unassembled WGS sequence"/>
</dbReference>
<gene>
    <name evidence="1" type="ORF">PIGHUM_03155</name>
</gene>
<evidence type="ECO:0000313" key="2">
    <source>
        <dbReference type="Proteomes" id="UP000277294"/>
    </source>
</evidence>
<organism evidence="1 2">
    <name type="scientific">Pigmentiphaga humi</name>
    <dbReference type="NCBI Taxonomy" id="2478468"/>
    <lineage>
        <taxon>Bacteria</taxon>
        <taxon>Pseudomonadati</taxon>
        <taxon>Pseudomonadota</taxon>
        <taxon>Betaproteobacteria</taxon>
        <taxon>Burkholderiales</taxon>
        <taxon>Alcaligenaceae</taxon>
        <taxon>Pigmentiphaga</taxon>
    </lineage>
</organism>
<reference evidence="1 2" key="1">
    <citation type="submission" date="2018-10" db="EMBL/GenBank/DDBJ databases">
        <authorList>
            <person name="Criscuolo A."/>
        </authorList>
    </citation>
    <scope>NUCLEOTIDE SEQUENCE [LARGE SCALE GENOMIC DNA]</scope>
    <source>
        <strain evidence="1">DnA1</strain>
    </source>
</reference>
<protein>
    <recommendedName>
        <fullName evidence="3">DUF2946 domain-containing protein</fullName>
    </recommendedName>
</protein>
<dbReference type="InterPro" id="IPR021333">
    <property type="entry name" value="DUF2946"/>
</dbReference>
<dbReference type="EMBL" id="UWPJ01000024">
    <property type="protein sequence ID" value="VCU71075.1"/>
    <property type="molecule type" value="Genomic_DNA"/>
</dbReference>
<evidence type="ECO:0000313" key="1">
    <source>
        <dbReference type="EMBL" id="VCU71075.1"/>
    </source>
</evidence>
<keyword evidence="2" id="KW-1185">Reference proteome</keyword>
<proteinExistence type="predicted"/>
<evidence type="ECO:0008006" key="3">
    <source>
        <dbReference type="Google" id="ProtNLM"/>
    </source>
</evidence>
<dbReference type="AlphaFoldDB" id="A0A3P4B7E0"/>
<accession>A0A3P4B7E0</accession>
<dbReference type="Pfam" id="PF11162">
    <property type="entry name" value="DUF2946"/>
    <property type="match status" value="1"/>
</dbReference>